<evidence type="ECO:0000313" key="5">
    <source>
        <dbReference type="Proteomes" id="UP000193719"/>
    </source>
</evidence>
<feature type="domain" description="Protein kinase" evidence="3">
    <location>
        <begin position="20"/>
        <end position="252"/>
    </location>
</feature>
<dbReference type="STRING" id="1754191.A0A1Y1UVE2"/>
<keyword evidence="2" id="KW-0067">ATP-binding</keyword>
<dbReference type="Pfam" id="PF00069">
    <property type="entry name" value="Pkinase"/>
    <property type="match status" value="1"/>
</dbReference>
<keyword evidence="4" id="KW-0808">Transferase</keyword>
<evidence type="ECO:0000259" key="3">
    <source>
        <dbReference type="PROSITE" id="PS50011"/>
    </source>
</evidence>
<dbReference type="PANTHER" id="PTHR48012">
    <property type="entry name" value="STERILE20-LIKE KINASE, ISOFORM B-RELATED"/>
    <property type="match status" value="1"/>
</dbReference>
<reference evidence="4 5" key="1">
    <citation type="submission" date="2016-08" db="EMBL/GenBank/DDBJ databases">
        <title>Genomes of anaerobic fungi encode conserved fungal cellulosomes for biomass hydrolysis.</title>
        <authorList>
            <consortium name="DOE Joint Genome Institute"/>
            <person name="Haitjema C.H."/>
            <person name="Gilmore S.P."/>
            <person name="Henske J.K."/>
            <person name="Solomon K.V."/>
            <person name="De Groot R."/>
            <person name="Kuo A."/>
            <person name="Mondo S.J."/>
            <person name="Salamov A.A."/>
            <person name="Labutti K."/>
            <person name="Zhao Z."/>
            <person name="Chiniquy J."/>
            <person name="Barry K."/>
            <person name="Brewer H.M."/>
            <person name="Purvine S.O."/>
            <person name="Wright A.T."/>
            <person name="Boxma B."/>
            <person name="Van Alen T."/>
            <person name="Hackstein J.H."/>
            <person name="Baker S.E."/>
            <person name="Grigoriev I.V."/>
            <person name="O'Malley M.A."/>
        </authorList>
    </citation>
    <scope>NUCLEOTIDE SEQUENCE [LARGE SCALE GENOMIC DNA]</scope>
    <source>
        <strain evidence="5">finn</strain>
    </source>
</reference>
<dbReference type="GO" id="GO:0035556">
    <property type="term" value="P:intracellular signal transduction"/>
    <property type="evidence" value="ECO:0007669"/>
    <property type="project" value="TreeGrafter"/>
</dbReference>
<evidence type="ECO:0000313" key="4">
    <source>
        <dbReference type="EMBL" id="ORX42008.1"/>
    </source>
</evidence>
<protein>
    <submittedName>
        <fullName evidence="4">Kinase-like protein</fullName>
    </submittedName>
</protein>
<dbReference type="GO" id="GO:0005524">
    <property type="term" value="F:ATP binding"/>
    <property type="evidence" value="ECO:0007669"/>
    <property type="project" value="UniProtKB-KW"/>
</dbReference>
<evidence type="ECO:0000256" key="1">
    <source>
        <dbReference type="ARBA" id="ARBA00022741"/>
    </source>
</evidence>
<accession>A0A1Y1UVE2</accession>
<dbReference type="GO" id="GO:0004674">
    <property type="term" value="F:protein serine/threonine kinase activity"/>
    <property type="evidence" value="ECO:0007669"/>
    <property type="project" value="TreeGrafter"/>
</dbReference>
<dbReference type="AlphaFoldDB" id="A0A1Y1UVE2"/>
<reference evidence="4 5" key="2">
    <citation type="submission" date="2016-08" db="EMBL/GenBank/DDBJ databases">
        <title>Pervasive Adenine N6-methylation of Active Genes in Fungi.</title>
        <authorList>
            <consortium name="DOE Joint Genome Institute"/>
            <person name="Mondo S.J."/>
            <person name="Dannebaum R.O."/>
            <person name="Kuo R.C."/>
            <person name="Labutti K."/>
            <person name="Haridas S."/>
            <person name="Kuo A."/>
            <person name="Salamov A."/>
            <person name="Ahrendt S.R."/>
            <person name="Lipzen A."/>
            <person name="Sullivan W."/>
            <person name="Andreopoulos W.B."/>
            <person name="Clum A."/>
            <person name="Lindquist E."/>
            <person name="Daum C."/>
            <person name="Ramamoorthy G.K."/>
            <person name="Gryganskyi A."/>
            <person name="Culley D."/>
            <person name="Magnuson J.K."/>
            <person name="James T.Y."/>
            <person name="O'Malley M.A."/>
            <person name="Stajich J.E."/>
            <person name="Spatafora J.W."/>
            <person name="Visel A."/>
            <person name="Grigoriev I.V."/>
        </authorList>
    </citation>
    <scope>NUCLEOTIDE SEQUENCE [LARGE SCALE GENOMIC DNA]</scope>
    <source>
        <strain evidence="5">finn</strain>
    </source>
</reference>
<dbReference type="GO" id="GO:0005737">
    <property type="term" value="C:cytoplasm"/>
    <property type="evidence" value="ECO:0007669"/>
    <property type="project" value="TreeGrafter"/>
</dbReference>
<evidence type="ECO:0000256" key="2">
    <source>
        <dbReference type="ARBA" id="ARBA00022840"/>
    </source>
</evidence>
<keyword evidence="1" id="KW-0547">Nucleotide-binding</keyword>
<dbReference type="InterPro" id="IPR050629">
    <property type="entry name" value="STE20/SPS1-PAK"/>
</dbReference>
<gene>
    <name evidence="4" type="ORF">BCR36DRAFT_308942</name>
</gene>
<keyword evidence="4" id="KW-0418">Kinase</keyword>
<dbReference type="InterPro" id="IPR011009">
    <property type="entry name" value="Kinase-like_dom_sf"/>
</dbReference>
<sequence length="252" mass="28753">MKETEKELLNILRSTPNQEFKILDQVGTGSYGRKVFKARIEETNEIVAIKVIRVEAGENLKDILNEIKFLRSCEHQNIVSYKGCYMRKGNVKGQNFIWIVMEYCGGGSVESGYKFLHQHLEEQEIASILKECLIGLKFLHSCGKIHRDIKCGNILLNDDGIVKLADFGVSTQISKTFSKRRTFIGTPYWMAPEVITSEQQGTEYDFKADIWSLGITAIEMANCHPPMFDVHPMRVLFMIPNLPSPTLESDNW</sequence>
<keyword evidence="5" id="KW-1185">Reference proteome</keyword>
<dbReference type="OrthoDB" id="248923at2759"/>
<dbReference type="Gene3D" id="1.10.510.10">
    <property type="entry name" value="Transferase(Phosphotransferase) domain 1"/>
    <property type="match status" value="1"/>
</dbReference>
<dbReference type="EMBL" id="MCFH01000073">
    <property type="protein sequence ID" value="ORX42008.1"/>
    <property type="molecule type" value="Genomic_DNA"/>
</dbReference>
<dbReference type="PROSITE" id="PS50011">
    <property type="entry name" value="PROTEIN_KINASE_DOM"/>
    <property type="match status" value="1"/>
</dbReference>
<dbReference type="Proteomes" id="UP000193719">
    <property type="component" value="Unassembled WGS sequence"/>
</dbReference>
<dbReference type="PANTHER" id="PTHR48012:SF18">
    <property type="entry name" value="HAPPYHOUR, ISOFORM A"/>
    <property type="match status" value="1"/>
</dbReference>
<dbReference type="InterPro" id="IPR000719">
    <property type="entry name" value="Prot_kinase_dom"/>
</dbReference>
<comment type="caution">
    <text evidence="4">The sequence shown here is derived from an EMBL/GenBank/DDBJ whole genome shotgun (WGS) entry which is preliminary data.</text>
</comment>
<dbReference type="SMART" id="SM00220">
    <property type="entry name" value="S_TKc"/>
    <property type="match status" value="1"/>
</dbReference>
<proteinExistence type="predicted"/>
<organism evidence="4 5">
    <name type="scientific">Piromyces finnis</name>
    <dbReference type="NCBI Taxonomy" id="1754191"/>
    <lineage>
        <taxon>Eukaryota</taxon>
        <taxon>Fungi</taxon>
        <taxon>Fungi incertae sedis</taxon>
        <taxon>Chytridiomycota</taxon>
        <taxon>Chytridiomycota incertae sedis</taxon>
        <taxon>Neocallimastigomycetes</taxon>
        <taxon>Neocallimastigales</taxon>
        <taxon>Neocallimastigaceae</taxon>
        <taxon>Piromyces</taxon>
    </lineage>
</organism>
<dbReference type="SUPFAM" id="SSF56112">
    <property type="entry name" value="Protein kinase-like (PK-like)"/>
    <property type="match status" value="1"/>
</dbReference>
<name>A0A1Y1UVE2_9FUNG</name>
<dbReference type="PIRSF" id="PIRSF000654">
    <property type="entry name" value="Integrin-linked_kinase"/>
    <property type="match status" value="1"/>
</dbReference>